<evidence type="ECO:0000313" key="4">
    <source>
        <dbReference type="EMBL" id="KAF6141094.1"/>
    </source>
</evidence>
<feature type="compositionally biased region" description="Polar residues" evidence="1">
    <location>
        <begin position="207"/>
        <end position="220"/>
    </location>
</feature>
<dbReference type="PANTHER" id="PTHR46655">
    <property type="entry name" value="HISTONE-LYSINE N-METHYLTRANSFERASE ATXR3"/>
    <property type="match status" value="1"/>
</dbReference>
<evidence type="ECO:0000256" key="1">
    <source>
        <dbReference type="SAM" id="MobiDB-lite"/>
    </source>
</evidence>
<gene>
    <name evidence="4" type="ORF">GIB67_006539</name>
</gene>
<feature type="region of interest" description="Disordered" evidence="1">
    <location>
        <begin position="839"/>
        <end position="865"/>
    </location>
</feature>
<protein>
    <recommendedName>
        <fullName evidence="6">Transposase-associated domain-containing protein</fullName>
    </recommendedName>
</protein>
<feature type="region of interest" description="Disordered" evidence="1">
    <location>
        <begin position="197"/>
        <end position="223"/>
    </location>
</feature>
<dbReference type="Proteomes" id="UP000541444">
    <property type="component" value="Unassembled WGS sequence"/>
</dbReference>
<organism evidence="4 5">
    <name type="scientific">Kingdonia uniflora</name>
    <dbReference type="NCBI Taxonomy" id="39325"/>
    <lineage>
        <taxon>Eukaryota</taxon>
        <taxon>Viridiplantae</taxon>
        <taxon>Streptophyta</taxon>
        <taxon>Embryophyta</taxon>
        <taxon>Tracheophyta</taxon>
        <taxon>Spermatophyta</taxon>
        <taxon>Magnoliopsida</taxon>
        <taxon>Ranunculales</taxon>
        <taxon>Circaeasteraceae</taxon>
        <taxon>Kingdonia</taxon>
    </lineage>
</organism>
<accession>A0A7J7LF06</accession>
<comment type="caution">
    <text evidence="4">The sequence shown here is derived from an EMBL/GenBank/DDBJ whole genome shotgun (WGS) entry which is preliminary data.</text>
</comment>
<reference evidence="4 5" key="1">
    <citation type="journal article" date="2020" name="IScience">
        <title>Genome Sequencing of the Endangered Kingdonia uniflora (Circaeasteraceae, Ranunculales) Reveals Potential Mechanisms of Evolutionary Specialization.</title>
        <authorList>
            <person name="Sun Y."/>
            <person name="Deng T."/>
            <person name="Zhang A."/>
            <person name="Moore M.J."/>
            <person name="Landis J.B."/>
            <person name="Lin N."/>
            <person name="Zhang H."/>
            <person name="Zhang X."/>
            <person name="Huang J."/>
            <person name="Zhang X."/>
            <person name="Sun H."/>
            <person name="Wang H."/>
        </authorList>
    </citation>
    <scope>NUCLEOTIDE SEQUENCE [LARGE SCALE GENOMIC DNA]</scope>
    <source>
        <strain evidence="4">TB1705</strain>
        <tissue evidence="4">Leaf</tissue>
    </source>
</reference>
<feature type="domain" description="Transposase-associated" evidence="2">
    <location>
        <begin position="8"/>
        <end position="79"/>
    </location>
</feature>
<dbReference type="InterPro" id="IPR045606">
    <property type="entry name" value="ATXR3_C"/>
</dbReference>
<dbReference type="OrthoDB" id="1749364at2759"/>
<dbReference type="SUPFAM" id="SSF82199">
    <property type="entry name" value="SET domain"/>
    <property type="match status" value="2"/>
</dbReference>
<feature type="domain" description="ATXR3 C-terminal" evidence="3">
    <location>
        <begin position="756"/>
        <end position="790"/>
    </location>
</feature>
<feature type="compositionally biased region" description="Low complexity" evidence="1">
    <location>
        <begin position="839"/>
        <end position="849"/>
    </location>
</feature>
<dbReference type="Gene3D" id="2.170.270.10">
    <property type="entry name" value="SET domain"/>
    <property type="match status" value="1"/>
</dbReference>
<proteinExistence type="predicted"/>
<feature type="compositionally biased region" description="Polar residues" evidence="1">
    <location>
        <begin position="856"/>
        <end position="865"/>
    </location>
</feature>
<keyword evidence="5" id="KW-1185">Reference proteome</keyword>
<evidence type="ECO:0000259" key="2">
    <source>
        <dbReference type="Pfam" id="PF13963"/>
    </source>
</evidence>
<evidence type="ECO:0000259" key="3">
    <source>
        <dbReference type="Pfam" id="PF19633"/>
    </source>
</evidence>
<dbReference type="EMBL" id="JACGCM010002332">
    <property type="protein sequence ID" value="KAF6141094.1"/>
    <property type="molecule type" value="Genomic_DNA"/>
</dbReference>
<dbReference type="PANTHER" id="PTHR46655:SF1">
    <property type="entry name" value="HISTONE-LYSINE N-METHYLTRANSFERASE ATXR3"/>
    <property type="match status" value="1"/>
</dbReference>
<dbReference type="AlphaFoldDB" id="A0A7J7LF06"/>
<evidence type="ECO:0000313" key="5">
    <source>
        <dbReference type="Proteomes" id="UP000541444"/>
    </source>
</evidence>
<sequence length="865" mass="97962">MPLTHPGKEWMVENRKSKGYNDGVNLFIQFAKNNYGDPPFCPCKKCRNVNGLKSLKDIRYHIFLNGKDQSYTTWCFHGEVNDEIDNTDIEDVGISSSIPLNDVGQTRKFDLVNDALGRAPLEGLNDYTDNVRSNNEVPEEDMGNKYLREDASRLIYPMKHKKYLDEQLRASRGRGARSKVKPMGFIPWLRMSISSRRRSKSSDQMEDSSNLAPQRGSTSPGLLRKRKALTLNEVGQAVGDKSAKFSTRIGEIAREHILIYIPTWKSVSNDTKMLIWISLSNEYELPLAAKDQVLIGANIAWKNKKCELRNVYDKYPTDDARKRNCPARTIQEDWERYIRILYLQTEIKSNVEKNPESKHYDVDDDPVGQAYGLEIKGRVRGEDAEVSGRRGMFFCDIPVSEWFKYSSFLLKIIDEVNMELITLLSVPFGYGILSFDLIGTCLDELEEDCQDVRDATNRCNEILNYKSEYSSKGCTTKRNLHADPEGYHDGYDLVVVDTMHKANCASQICHSGHPNCEAKVTVVDGVYQIGAHTVCGIRDSRGDEFVTEDEVFNCTNEECEWGARMMMASLIPPVTRKYEVIDQYVIIADEKEVEQKMQVSLPEDYDEKLLAQKNGNEDMDIPEVYPMWKWFQKQDGIRSLQKYDSDTATKFYNIYLERPKGDCDGYDLVVADAMHKDNFASQICHSCCPNCEAKKVLESPLPFLLLFLFVKGILHIANAIYGVYQIGVHTVRLIGYGEDITFDCNSVTESKEEYKSSICLCDSQVCRGSYLNLTGKGVYQKVLKERHRMFGVIRMIPTPDPAIPANPSVYPSFVTYSTLFSKGLLGCLTSYASVISGSYSSQSGSSSGKSAKKSTIDSPSLMFSI</sequence>
<dbReference type="Pfam" id="PF13963">
    <property type="entry name" value="Transpos_assoc"/>
    <property type="match status" value="1"/>
</dbReference>
<dbReference type="InterPro" id="IPR046341">
    <property type="entry name" value="SET_dom_sf"/>
</dbReference>
<dbReference type="InterPro" id="IPR029480">
    <property type="entry name" value="Transpos_assoc"/>
</dbReference>
<dbReference type="Pfam" id="PF19633">
    <property type="entry name" value="SDG2_C"/>
    <property type="match status" value="1"/>
</dbReference>
<evidence type="ECO:0008006" key="6">
    <source>
        <dbReference type="Google" id="ProtNLM"/>
    </source>
</evidence>
<name>A0A7J7LF06_9MAGN</name>